<feature type="region of interest" description="Disordered" evidence="1">
    <location>
        <begin position="170"/>
        <end position="191"/>
    </location>
</feature>
<dbReference type="Proteomes" id="UP000237144">
    <property type="component" value="Unassembled WGS sequence"/>
</dbReference>
<evidence type="ECO:0000256" key="1">
    <source>
        <dbReference type="SAM" id="MobiDB-lite"/>
    </source>
</evidence>
<proteinExistence type="predicted"/>
<dbReference type="SUPFAM" id="SSF50249">
    <property type="entry name" value="Nucleic acid-binding proteins"/>
    <property type="match status" value="1"/>
</dbReference>
<feature type="region of interest" description="Disordered" evidence="1">
    <location>
        <begin position="110"/>
        <end position="156"/>
    </location>
</feature>
<evidence type="ECO:0000313" key="3">
    <source>
        <dbReference type="Proteomes" id="UP000237144"/>
    </source>
</evidence>
<protein>
    <submittedName>
        <fullName evidence="2">Uncharacterized protein</fullName>
    </submittedName>
</protein>
<dbReference type="STRING" id="741276.A0A2S5B1E8"/>
<name>A0A2S5B1E8_9BASI</name>
<comment type="caution">
    <text evidence="2">The sequence shown here is derived from an EMBL/GenBank/DDBJ whole genome shotgun (WGS) entry which is preliminary data.</text>
</comment>
<feature type="compositionally biased region" description="Basic and acidic residues" evidence="1">
    <location>
        <begin position="110"/>
        <end position="126"/>
    </location>
</feature>
<dbReference type="Gene3D" id="2.40.50.140">
    <property type="entry name" value="Nucleic acid-binding proteins"/>
    <property type="match status" value="1"/>
</dbReference>
<gene>
    <name evidence="2" type="ORF">BMF94_6386</name>
</gene>
<reference evidence="2 3" key="1">
    <citation type="journal article" date="2018" name="Front. Microbiol.">
        <title>Prospects for Fungal Bioremediation of Acidic Radioactive Waste Sites: Characterization and Genome Sequence of Rhodotorula taiwanensis MD1149.</title>
        <authorList>
            <person name="Tkavc R."/>
            <person name="Matrosova V.Y."/>
            <person name="Grichenko O.E."/>
            <person name="Gostincar C."/>
            <person name="Volpe R.P."/>
            <person name="Klimenkova P."/>
            <person name="Gaidamakova E.K."/>
            <person name="Zhou C.E."/>
            <person name="Stewart B.J."/>
            <person name="Lyman M.G."/>
            <person name="Malfatti S.A."/>
            <person name="Rubinfeld B."/>
            <person name="Courtot M."/>
            <person name="Singh J."/>
            <person name="Dalgard C.L."/>
            <person name="Hamilton T."/>
            <person name="Frey K.G."/>
            <person name="Gunde-Cimerman N."/>
            <person name="Dugan L."/>
            <person name="Daly M.J."/>
        </authorList>
    </citation>
    <scope>NUCLEOTIDE SEQUENCE [LARGE SCALE GENOMIC DNA]</scope>
    <source>
        <strain evidence="2 3">MD1149</strain>
    </source>
</reference>
<keyword evidence="3" id="KW-1185">Reference proteome</keyword>
<dbReference type="AlphaFoldDB" id="A0A2S5B1E8"/>
<evidence type="ECO:0000313" key="2">
    <source>
        <dbReference type="EMBL" id="POY70608.1"/>
    </source>
</evidence>
<dbReference type="EMBL" id="PJQD01000113">
    <property type="protein sequence ID" value="POY70608.1"/>
    <property type="molecule type" value="Genomic_DNA"/>
</dbReference>
<sequence>MTHWIAFPRPPTTAEVYAAREQGYKRGGWSDRTYPVARPRPQVNNAPTPRPRDTRAPAESNVRAAISGGSTVGDEEEPDFGRAYRSFVEEGIPEADRHLFQHAHDLARLRERDARAGDTTEESSARDEEELDPDLHFQSDLAPPPAQKRRRSSQPPLAAVDFTLDFSRDSDELSRAPQTAGPSFLDHSRFTGTRTDDSYEQTFRSQADHIGGAPEFPFRKRQLVPLNELHAVRDPKQLVSVLAAVWDNQERDTSRGRLCEWSLVDSSGHSCPFARWLDDYSADAEQVRLGDVVFLGSVSVKSWMDKPQLNFRKNTTQIKICWRTRVIDAEDAAYRFHRDWASEIPEAAAVIQEAEAAEAKLL</sequence>
<feature type="region of interest" description="Disordered" evidence="1">
    <location>
        <begin position="27"/>
        <end position="79"/>
    </location>
</feature>
<dbReference type="InterPro" id="IPR012340">
    <property type="entry name" value="NA-bd_OB-fold"/>
</dbReference>
<accession>A0A2S5B1E8</accession>
<organism evidence="2 3">
    <name type="scientific">Rhodotorula taiwanensis</name>
    <dbReference type="NCBI Taxonomy" id="741276"/>
    <lineage>
        <taxon>Eukaryota</taxon>
        <taxon>Fungi</taxon>
        <taxon>Dikarya</taxon>
        <taxon>Basidiomycota</taxon>
        <taxon>Pucciniomycotina</taxon>
        <taxon>Microbotryomycetes</taxon>
        <taxon>Sporidiobolales</taxon>
        <taxon>Sporidiobolaceae</taxon>
        <taxon>Rhodotorula</taxon>
    </lineage>
</organism>
<dbReference type="OrthoDB" id="10586453at2759"/>